<name>A0ACB9NUS8_9MYRT</name>
<evidence type="ECO:0000313" key="1">
    <source>
        <dbReference type="EMBL" id="KAI4340253.1"/>
    </source>
</evidence>
<comment type="caution">
    <text evidence="1">The sequence shown here is derived from an EMBL/GenBank/DDBJ whole genome shotgun (WGS) entry which is preliminary data.</text>
</comment>
<accession>A0ACB9NUS8</accession>
<sequence>MCGGAVIADFIPPRNGRSISPSNLWPSRPPPGDDSPAKEGGRKGRDEEGKKFGGGKRKNVYRGIRRRPWGKWAAEIRDPWKGRRAWLGTFDTPEQAALAYDREARRIRGHKAKLNFPHLVDEPQSSRPICPDRMLGAGVREEEREQRWAADELPVPREVIALDD</sequence>
<keyword evidence="2" id="KW-1185">Reference proteome</keyword>
<dbReference type="Proteomes" id="UP001057402">
    <property type="component" value="Chromosome 7"/>
</dbReference>
<organism evidence="1 2">
    <name type="scientific">Melastoma candidum</name>
    <dbReference type="NCBI Taxonomy" id="119954"/>
    <lineage>
        <taxon>Eukaryota</taxon>
        <taxon>Viridiplantae</taxon>
        <taxon>Streptophyta</taxon>
        <taxon>Embryophyta</taxon>
        <taxon>Tracheophyta</taxon>
        <taxon>Spermatophyta</taxon>
        <taxon>Magnoliopsida</taxon>
        <taxon>eudicotyledons</taxon>
        <taxon>Gunneridae</taxon>
        <taxon>Pentapetalae</taxon>
        <taxon>rosids</taxon>
        <taxon>malvids</taxon>
        <taxon>Myrtales</taxon>
        <taxon>Melastomataceae</taxon>
        <taxon>Melastomatoideae</taxon>
        <taxon>Melastomateae</taxon>
        <taxon>Melastoma</taxon>
    </lineage>
</organism>
<gene>
    <name evidence="1" type="ORF">MLD38_025112</name>
</gene>
<reference evidence="2" key="1">
    <citation type="journal article" date="2023" name="Front. Plant Sci.">
        <title>Chromosomal-level genome assembly of Melastoma candidum provides insights into trichome evolution.</title>
        <authorList>
            <person name="Zhong Y."/>
            <person name="Wu W."/>
            <person name="Sun C."/>
            <person name="Zou P."/>
            <person name="Liu Y."/>
            <person name="Dai S."/>
            <person name="Zhou R."/>
        </authorList>
    </citation>
    <scope>NUCLEOTIDE SEQUENCE [LARGE SCALE GENOMIC DNA]</scope>
</reference>
<protein>
    <submittedName>
        <fullName evidence="1">Uncharacterized protein</fullName>
    </submittedName>
</protein>
<proteinExistence type="predicted"/>
<evidence type="ECO:0000313" key="2">
    <source>
        <dbReference type="Proteomes" id="UP001057402"/>
    </source>
</evidence>
<dbReference type="EMBL" id="CM042886">
    <property type="protein sequence ID" value="KAI4340253.1"/>
    <property type="molecule type" value="Genomic_DNA"/>
</dbReference>